<sequence>MSSVASSISSLGSTITRPSKTIGCAVGVKHIAYGNVGSSSSSIKGGTKRDFFIEVWDISGHERTWMLQKLFRRWLLQYDCKIEEGFSVIGLRSL</sequence>
<evidence type="ECO:0000313" key="2">
    <source>
        <dbReference type="EMBL" id="KAJ6806711.1"/>
    </source>
</evidence>
<proteinExistence type="predicted"/>
<reference evidence="1" key="2">
    <citation type="submission" date="2023-04" db="EMBL/GenBank/DDBJ databases">
        <authorList>
            <person name="Bruccoleri R.E."/>
            <person name="Oakeley E.J."/>
            <person name="Faust A.-M."/>
            <person name="Dessus-Babus S."/>
            <person name="Altorfer M."/>
            <person name="Burckhardt D."/>
            <person name="Oertli M."/>
            <person name="Naumann U."/>
            <person name="Petersen F."/>
            <person name="Wong J."/>
        </authorList>
    </citation>
    <scope>NUCLEOTIDE SEQUENCE</scope>
    <source>
        <strain evidence="1">GSM-AAB239-AS_SAM_17_03QT</strain>
        <tissue evidence="1">Leaf</tissue>
    </source>
</reference>
<dbReference type="EMBL" id="JANAVB010034420">
    <property type="protein sequence ID" value="KAJ6806711.1"/>
    <property type="molecule type" value="Genomic_DNA"/>
</dbReference>
<dbReference type="AlphaFoldDB" id="A0AAX6ERJ2"/>
<accession>A0AAX6ERJ2</accession>
<evidence type="ECO:0000313" key="3">
    <source>
        <dbReference type="Proteomes" id="UP001140949"/>
    </source>
</evidence>
<evidence type="ECO:0000313" key="1">
    <source>
        <dbReference type="EMBL" id="KAJ6806710.1"/>
    </source>
</evidence>
<reference evidence="1" key="1">
    <citation type="journal article" date="2023" name="GigaByte">
        <title>Genome assembly of the bearded iris, Iris pallida Lam.</title>
        <authorList>
            <person name="Bruccoleri R.E."/>
            <person name="Oakeley E.J."/>
            <person name="Faust A.M.E."/>
            <person name="Altorfer M."/>
            <person name="Dessus-Babus S."/>
            <person name="Burckhardt D."/>
            <person name="Oertli M."/>
            <person name="Naumann U."/>
            <person name="Petersen F."/>
            <person name="Wong J."/>
        </authorList>
    </citation>
    <scope>NUCLEOTIDE SEQUENCE</scope>
    <source>
        <strain evidence="1">GSM-AAB239-AS_SAM_17_03QT</strain>
    </source>
</reference>
<gene>
    <name evidence="1" type="ORF">M6B38_107120</name>
    <name evidence="2" type="ORF">M6B38_107125</name>
</gene>
<organism evidence="1 3">
    <name type="scientific">Iris pallida</name>
    <name type="common">Sweet iris</name>
    <dbReference type="NCBI Taxonomy" id="29817"/>
    <lineage>
        <taxon>Eukaryota</taxon>
        <taxon>Viridiplantae</taxon>
        <taxon>Streptophyta</taxon>
        <taxon>Embryophyta</taxon>
        <taxon>Tracheophyta</taxon>
        <taxon>Spermatophyta</taxon>
        <taxon>Magnoliopsida</taxon>
        <taxon>Liliopsida</taxon>
        <taxon>Asparagales</taxon>
        <taxon>Iridaceae</taxon>
        <taxon>Iridoideae</taxon>
        <taxon>Irideae</taxon>
        <taxon>Iris</taxon>
    </lineage>
</organism>
<dbReference type="EMBL" id="JANAVB010034420">
    <property type="protein sequence ID" value="KAJ6806710.1"/>
    <property type="molecule type" value="Genomic_DNA"/>
</dbReference>
<name>A0AAX6ERJ2_IRIPA</name>
<comment type="caution">
    <text evidence="1">The sequence shown here is derived from an EMBL/GenBank/DDBJ whole genome shotgun (WGS) entry which is preliminary data.</text>
</comment>
<dbReference type="Proteomes" id="UP001140949">
    <property type="component" value="Unassembled WGS sequence"/>
</dbReference>
<keyword evidence="3" id="KW-1185">Reference proteome</keyword>
<protein>
    <submittedName>
        <fullName evidence="1">ERBB-3 BINDING PROTEIN 1-like</fullName>
    </submittedName>
</protein>